<dbReference type="PROSITE" id="PS00622">
    <property type="entry name" value="HTH_LUXR_1"/>
    <property type="match status" value="1"/>
</dbReference>
<sequence>MTNPIPPQANNPGQAPDPLSAVSAPASRPKLRIVLADDQAMIRQGLAYILNSQPDMQVVGEAADGLEAVEIVRRRLPDVILMDIRMPNRGGIEATADILRERPNVKVLLLTTFDVEDYVYDGIRAGAVGYLLKDSDSKDLVEAIRLAAQGAAIYRTASAGEALARAIAFARTEPVADPALNTVPSSHSTLEPSGVSGVFPLPYQLEPLTARETEVLQLMAYGKRNAVIAQELHVSEGTVKTHVHAILQKLGAEDRTQAVVAAIRGGLVR</sequence>
<evidence type="ECO:0000256" key="2">
    <source>
        <dbReference type="ARBA" id="ARBA00023015"/>
    </source>
</evidence>
<reference evidence="9 10" key="1">
    <citation type="submission" date="2019-04" db="EMBL/GenBank/DDBJ databases">
        <title>Cohnella sp. nov. isolated from preserved vegetables.</title>
        <authorList>
            <person name="Lin S.-Y."/>
            <person name="Hung M.-H."/>
            <person name="Young C.-C."/>
        </authorList>
    </citation>
    <scope>NUCLEOTIDE SEQUENCE [LARGE SCALE GENOMIC DNA]</scope>
    <source>
        <strain evidence="9 10">CC-MHH1044</strain>
    </source>
</reference>
<evidence type="ECO:0000256" key="5">
    <source>
        <dbReference type="PROSITE-ProRule" id="PRU00169"/>
    </source>
</evidence>
<evidence type="ECO:0000256" key="1">
    <source>
        <dbReference type="ARBA" id="ARBA00022553"/>
    </source>
</evidence>
<dbReference type="PANTHER" id="PTHR43214">
    <property type="entry name" value="TWO-COMPONENT RESPONSE REGULATOR"/>
    <property type="match status" value="1"/>
</dbReference>
<dbReference type="Pfam" id="PF00196">
    <property type="entry name" value="GerE"/>
    <property type="match status" value="1"/>
</dbReference>
<dbReference type="GO" id="GO:0003677">
    <property type="term" value="F:DNA binding"/>
    <property type="evidence" value="ECO:0007669"/>
    <property type="project" value="UniProtKB-KW"/>
</dbReference>
<evidence type="ECO:0000256" key="3">
    <source>
        <dbReference type="ARBA" id="ARBA00023125"/>
    </source>
</evidence>
<keyword evidence="1 5" id="KW-0597">Phosphoprotein</keyword>
<dbReference type="AlphaFoldDB" id="A0A4S4BHW1"/>
<evidence type="ECO:0000313" key="9">
    <source>
        <dbReference type="EMBL" id="THF73548.1"/>
    </source>
</evidence>
<evidence type="ECO:0000313" key="10">
    <source>
        <dbReference type="Proteomes" id="UP000310636"/>
    </source>
</evidence>
<dbReference type="CDD" id="cd17535">
    <property type="entry name" value="REC_NarL-like"/>
    <property type="match status" value="1"/>
</dbReference>
<evidence type="ECO:0000256" key="6">
    <source>
        <dbReference type="SAM" id="MobiDB-lite"/>
    </source>
</evidence>
<dbReference type="InterPro" id="IPR058245">
    <property type="entry name" value="NreC/VraR/RcsB-like_REC"/>
</dbReference>
<keyword evidence="2" id="KW-0805">Transcription regulation</keyword>
<dbReference type="SMART" id="SM00421">
    <property type="entry name" value="HTH_LUXR"/>
    <property type="match status" value="1"/>
</dbReference>
<name>A0A4S4BHW1_9BACL</name>
<keyword evidence="10" id="KW-1185">Reference proteome</keyword>
<dbReference type="SMART" id="SM00448">
    <property type="entry name" value="REC"/>
    <property type="match status" value="1"/>
</dbReference>
<dbReference type="GO" id="GO:0006355">
    <property type="term" value="P:regulation of DNA-templated transcription"/>
    <property type="evidence" value="ECO:0007669"/>
    <property type="project" value="InterPro"/>
</dbReference>
<dbReference type="InterPro" id="IPR039420">
    <property type="entry name" value="WalR-like"/>
</dbReference>
<comment type="caution">
    <text evidence="9">The sequence shown here is derived from an EMBL/GenBank/DDBJ whole genome shotgun (WGS) entry which is preliminary data.</text>
</comment>
<keyword evidence="3" id="KW-0238">DNA-binding</keyword>
<gene>
    <name evidence="9" type="ORF">E6C55_28560</name>
</gene>
<dbReference type="InterPro" id="IPR001789">
    <property type="entry name" value="Sig_transdc_resp-reg_receiver"/>
</dbReference>
<organism evidence="9 10">
    <name type="scientific">Cohnella fermenti</name>
    <dbReference type="NCBI Taxonomy" id="2565925"/>
    <lineage>
        <taxon>Bacteria</taxon>
        <taxon>Bacillati</taxon>
        <taxon>Bacillota</taxon>
        <taxon>Bacilli</taxon>
        <taxon>Bacillales</taxon>
        <taxon>Paenibacillaceae</taxon>
        <taxon>Cohnella</taxon>
    </lineage>
</organism>
<proteinExistence type="predicted"/>
<dbReference type="InterPro" id="IPR016032">
    <property type="entry name" value="Sig_transdc_resp-reg_C-effctor"/>
</dbReference>
<dbReference type="InterPro" id="IPR011006">
    <property type="entry name" value="CheY-like_superfamily"/>
</dbReference>
<feature type="modified residue" description="4-aspartylphosphate" evidence="5">
    <location>
        <position position="83"/>
    </location>
</feature>
<dbReference type="PANTHER" id="PTHR43214:SF24">
    <property type="entry name" value="TRANSCRIPTIONAL REGULATORY PROTEIN NARL-RELATED"/>
    <property type="match status" value="1"/>
</dbReference>
<protein>
    <submittedName>
        <fullName evidence="9">Response regulator transcription factor</fullName>
    </submittedName>
</protein>
<dbReference type="PRINTS" id="PR00038">
    <property type="entry name" value="HTHLUXR"/>
</dbReference>
<dbReference type="GO" id="GO:0000160">
    <property type="term" value="P:phosphorelay signal transduction system"/>
    <property type="evidence" value="ECO:0007669"/>
    <property type="project" value="InterPro"/>
</dbReference>
<dbReference type="SUPFAM" id="SSF52172">
    <property type="entry name" value="CheY-like"/>
    <property type="match status" value="1"/>
</dbReference>
<feature type="region of interest" description="Disordered" evidence="6">
    <location>
        <begin position="1"/>
        <end position="23"/>
    </location>
</feature>
<dbReference type="Proteomes" id="UP000310636">
    <property type="component" value="Unassembled WGS sequence"/>
</dbReference>
<keyword evidence="4" id="KW-0804">Transcription</keyword>
<accession>A0A4S4BHW1</accession>
<evidence type="ECO:0000259" key="7">
    <source>
        <dbReference type="PROSITE" id="PS50043"/>
    </source>
</evidence>
<dbReference type="SUPFAM" id="SSF46894">
    <property type="entry name" value="C-terminal effector domain of the bipartite response regulators"/>
    <property type="match status" value="1"/>
</dbReference>
<dbReference type="PROSITE" id="PS50043">
    <property type="entry name" value="HTH_LUXR_2"/>
    <property type="match status" value="1"/>
</dbReference>
<feature type="domain" description="Response regulatory" evidence="8">
    <location>
        <begin position="32"/>
        <end position="148"/>
    </location>
</feature>
<dbReference type="Pfam" id="PF00072">
    <property type="entry name" value="Response_reg"/>
    <property type="match status" value="1"/>
</dbReference>
<dbReference type="EMBL" id="SSOB01000053">
    <property type="protein sequence ID" value="THF73548.1"/>
    <property type="molecule type" value="Genomic_DNA"/>
</dbReference>
<evidence type="ECO:0000259" key="8">
    <source>
        <dbReference type="PROSITE" id="PS50110"/>
    </source>
</evidence>
<dbReference type="Gene3D" id="3.40.50.2300">
    <property type="match status" value="1"/>
</dbReference>
<dbReference type="CDD" id="cd06170">
    <property type="entry name" value="LuxR_C_like"/>
    <property type="match status" value="1"/>
</dbReference>
<evidence type="ECO:0000256" key="4">
    <source>
        <dbReference type="ARBA" id="ARBA00023163"/>
    </source>
</evidence>
<dbReference type="InterPro" id="IPR000792">
    <property type="entry name" value="Tscrpt_reg_LuxR_C"/>
</dbReference>
<dbReference type="RefSeq" id="WP_136373249.1">
    <property type="nucleotide sequence ID" value="NZ_SSOB01000053.1"/>
</dbReference>
<feature type="domain" description="HTH luxR-type" evidence="7">
    <location>
        <begin position="201"/>
        <end position="266"/>
    </location>
</feature>
<dbReference type="OrthoDB" id="9780153at2"/>
<dbReference type="PROSITE" id="PS50110">
    <property type="entry name" value="RESPONSE_REGULATORY"/>
    <property type="match status" value="1"/>
</dbReference>